<dbReference type="SUPFAM" id="SSF55103">
    <property type="entry name" value="FAD-linked oxidases, C-terminal domain"/>
    <property type="match status" value="1"/>
</dbReference>
<dbReference type="InterPro" id="IPR036318">
    <property type="entry name" value="FAD-bd_PCMH-like_sf"/>
</dbReference>
<evidence type="ECO:0000313" key="4">
    <source>
        <dbReference type="EMBL" id="SIR53004.1"/>
    </source>
</evidence>
<dbReference type="GO" id="GO:0071949">
    <property type="term" value="F:FAD binding"/>
    <property type="evidence" value="ECO:0007669"/>
    <property type="project" value="InterPro"/>
</dbReference>
<evidence type="ECO:0000259" key="3">
    <source>
        <dbReference type="PROSITE" id="PS51387"/>
    </source>
</evidence>
<reference evidence="4 5" key="1">
    <citation type="submission" date="2017-01" db="EMBL/GenBank/DDBJ databases">
        <authorList>
            <person name="Mah S.A."/>
            <person name="Swanson W.J."/>
            <person name="Moy G.W."/>
            <person name="Vacquier V.D."/>
        </authorList>
    </citation>
    <scope>NUCLEOTIDE SEQUENCE [LARGE SCALE GENOMIC DNA]</scope>
    <source>
        <strain evidence="4 5">DSM 45758</strain>
    </source>
</reference>
<feature type="domain" description="FAD-binding PCMH-type" evidence="3">
    <location>
        <begin position="27"/>
        <end position="209"/>
    </location>
</feature>
<dbReference type="Proteomes" id="UP000186004">
    <property type="component" value="Unassembled WGS sequence"/>
</dbReference>
<keyword evidence="5" id="KW-1185">Reference proteome</keyword>
<dbReference type="Pfam" id="PF01565">
    <property type="entry name" value="FAD_binding_4"/>
    <property type="match status" value="1"/>
</dbReference>
<protein>
    <submittedName>
        <fullName evidence="4">Glycolate oxidase FAD binding subunit</fullName>
    </submittedName>
</protein>
<dbReference type="PANTHER" id="PTHR11748:SF103">
    <property type="entry name" value="GLYCOLATE OXIDASE SUBUNIT GLCE"/>
    <property type="match status" value="1"/>
</dbReference>
<evidence type="ECO:0000313" key="5">
    <source>
        <dbReference type="Proteomes" id="UP000186004"/>
    </source>
</evidence>
<dbReference type="RefSeq" id="WP_076471592.1">
    <property type="nucleotide sequence ID" value="NZ_FTNF01000011.1"/>
</dbReference>
<keyword evidence="1" id="KW-0285">Flavoprotein</keyword>
<evidence type="ECO:0000256" key="2">
    <source>
        <dbReference type="ARBA" id="ARBA00022827"/>
    </source>
</evidence>
<evidence type="ECO:0000256" key="1">
    <source>
        <dbReference type="ARBA" id="ARBA00022630"/>
    </source>
</evidence>
<dbReference type="InterPro" id="IPR016169">
    <property type="entry name" value="FAD-bd_PCMH_sub2"/>
</dbReference>
<dbReference type="InterPro" id="IPR006094">
    <property type="entry name" value="Oxid_FAD_bind_N"/>
</dbReference>
<dbReference type="InterPro" id="IPR016166">
    <property type="entry name" value="FAD-bd_PCMH"/>
</dbReference>
<dbReference type="STRING" id="1198245.SAMN05444858_111113"/>
<dbReference type="PROSITE" id="PS51387">
    <property type="entry name" value="FAD_PCMH"/>
    <property type="match status" value="1"/>
</dbReference>
<dbReference type="PANTHER" id="PTHR11748">
    <property type="entry name" value="D-LACTATE DEHYDROGENASE"/>
    <property type="match status" value="1"/>
</dbReference>
<dbReference type="InterPro" id="IPR016164">
    <property type="entry name" value="FAD-linked_Oxase-like_C"/>
</dbReference>
<organism evidence="4 5">
    <name type="scientific">Micromonospora avicenniae</name>
    <dbReference type="NCBI Taxonomy" id="1198245"/>
    <lineage>
        <taxon>Bacteria</taxon>
        <taxon>Bacillati</taxon>
        <taxon>Actinomycetota</taxon>
        <taxon>Actinomycetes</taxon>
        <taxon>Micromonosporales</taxon>
        <taxon>Micromonosporaceae</taxon>
        <taxon>Micromonospora</taxon>
    </lineage>
</organism>
<dbReference type="GO" id="GO:0003824">
    <property type="term" value="F:catalytic activity"/>
    <property type="evidence" value="ECO:0007669"/>
    <property type="project" value="InterPro"/>
</dbReference>
<dbReference type="Gene3D" id="3.30.465.10">
    <property type="match status" value="1"/>
</dbReference>
<dbReference type="OrthoDB" id="9811557at2"/>
<keyword evidence="2" id="KW-0274">FAD</keyword>
<proteinExistence type="predicted"/>
<accession>A0A1N7BPA5</accession>
<name>A0A1N7BPA5_9ACTN</name>
<dbReference type="EMBL" id="FTNF01000011">
    <property type="protein sequence ID" value="SIR53004.1"/>
    <property type="molecule type" value="Genomic_DNA"/>
</dbReference>
<dbReference type="SUPFAM" id="SSF56176">
    <property type="entry name" value="FAD-binding/transporter-associated domain-like"/>
    <property type="match status" value="1"/>
</dbReference>
<gene>
    <name evidence="4" type="ORF">SAMN05444858_111113</name>
</gene>
<sequence>MPDDVLADLRAAAGGDRARPGGAGDAVAGVQPRYVAAPGSTEEATALLRVAAARHLAVVVTGAGTRQDWAGPPQRLDLLLHTGRLTGVVEHAAGDLIVVVRAGTAMVDLQAKLAPAGQQLALDTPLPPGAAATIGGVVATNASGPRRMRYGTVRDLLIGITVVRPDGVVARAGGKVVKNVAGYDLGKLFTGAYGTLGLVTECAFRLHPLPAARTFLTRRTADAAGTGRLAAAVLASQLVPSALEVDAAPDGGTEIAVLLEGTARGVRERAAAGVALLGGATAADEPPHWWSSYPWRPGDVGLKLTTVLSGVPRLLAAVGKAARRHRVPLAVRGSAGTGVLYGGLPAATAPELAARIVTELRAEAGTAGGHLVVLTAPPAVRERIDLWGPVEGLDLMRRVKAQFDPEARFAPGRFVGGI</sequence>
<dbReference type="AlphaFoldDB" id="A0A1N7BPA5"/>